<keyword evidence="3" id="KW-1185">Reference proteome</keyword>
<feature type="compositionally biased region" description="Low complexity" evidence="1">
    <location>
        <begin position="55"/>
        <end position="65"/>
    </location>
</feature>
<organism evidence="2 3">
    <name type="scientific">Plakobranchus ocellatus</name>
    <dbReference type="NCBI Taxonomy" id="259542"/>
    <lineage>
        <taxon>Eukaryota</taxon>
        <taxon>Metazoa</taxon>
        <taxon>Spiralia</taxon>
        <taxon>Lophotrochozoa</taxon>
        <taxon>Mollusca</taxon>
        <taxon>Gastropoda</taxon>
        <taxon>Heterobranchia</taxon>
        <taxon>Euthyneura</taxon>
        <taxon>Panpulmonata</taxon>
        <taxon>Sacoglossa</taxon>
        <taxon>Placobranchoidea</taxon>
        <taxon>Plakobranchidae</taxon>
        <taxon>Plakobranchus</taxon>
    </lineage>
</organism>
<reference evidence="2 3" key="1">
    <citation type="journal article" date="2021" name="Elife">
        <title>Chloroplast acquisition without the gene transfer in kleptoplastic sea slugs, Plakobranchus ocellatus.</title>
        <authorList>
            <person name="Maeda T."/>
            <person name="Takahashi S."/>
            <person name="Yoshida T."/>
            <person name="Shimamura S."/>
            <person name="Takaki Y."/>
            <person name="Nagai Y."/>
            <person name="Toyoda A."/>
            <person name="Suzuki Y."/>
            <person name="Arimoto A."/>
            <person name="Ishii H."/>
            <person name="Satoh N."/>
            <person name="Nishiyama T."/>
            <person name="Hasebe M."/>
            <person name="Maruyama T."/>
            <person name="Minagawa J."/>
            <person name="Obokata J."/>
            <person name="Shigenobu S."/>
        </authorList>
    </citation>
    <scope>NUCLEOTIDE SEQUENCE [LARGE SCALE GENOMIC DNA]</scope>
</reference>
<evidence type="ECO:0000313" key="2">
    <source>
        <dbReference type="EMBL" id="GFO10607.1"/>
    </source>
</evidence>
<feature type="region of interest" description="Disordered" evidence="1">
    <location>
        <begin position="49"/>
        <end position="68"/>
    </location>
</feature>
<accession>A0AAV4AUH3</accession>
<protein>
    <submittedName>
        <fullName evidence="2">Uncharacterized protein</fullName>
    </submittedName>
</protein>
<evidence type="ECO:0000256" key="1">
    <source>
        <dbReference type="SAM" id="MobiDB-lite"/>
    </source>
</evidence>
<dbReference type="Proteomes" id="UP000735302">
    <property type="component" value="Unassembled WGS sequence"/>
</dbReference>
<dbReference type="EMBL" id="BLXT01004186">
    <property type="protein sequence ID" value="GFO10607.1"/>
    <property type="molecule type" value="Genomic_DNA"/>
</dbReference>
<comment type="caution">
    <text evidence="2">The sequence shown here is derived from an EMBL/GenBank/DDBJ whole genome shotgun (WGS) entry which is preliminary data.</text>
</comment>
<proteinExistence type="predicted"/>
<name>A0AAV4AUH3_9GAST</name>
<sequence>MFGSVPTMFETERICKMSTEIAQWKVQFCLQSPDQSTYPYQIDAHASTRPPAMYPSSKSVKPVSPHVTPAPAPFPPDLILGEM</sequence>
<evidence type="ECO:0000313" key="3">
    <source>
        <dbReference type="Proteomes" id="UP000735302"/>
    </source>
</evidence>
<gene>
    <name evidence="2" type="ORF">PoB_003711200</name>
</gene>
<dbReference type="AlphaFoldDB" id="A0AAV4AUH3"/>